<accession>A0A0L0GLQ3</accession>
<evidence type="ECO:0000313" key="2">
    <source>
        <dbReference type="Proteomes" id="UP000037393"/>
    </source>
</evidence>
<protein>
    <submittedName>
        <fullName evidence="1">Uncharacterized protein</fullName>
    </submittedName>
</protein>
<comment type="caution">
    <text evidence="1">The sequence shown here is derived from an EMBL/GenBank/DDBJ whole genome shotgun (WGS) entry which is preliminary data.</text>
</comment>
<dbReference type="PATRIC" id="fig|379893.3.peg.1249"/>
<organism evidence="1 2">
    <name type="scientific">Trabulsiella odontotermitis</name>
    <dbReference type="NCBI Taxonomy" id="379893"/>
    <lineage>
        <taxon>Bacteria</taxon>
        <taxon>Pseudomonadati</taxon>
        <taxon>Pseudomonadota</taxon>
        <taxon>Gammaproteobacteria</taxon>
        <taxon>Enterobacterales</taxon>
        <taxon>Enterobacteriaceae</taxon>
        <taxon>Trabulsiella</taxon>
    </lineage>
</organism>
<sequence>MESMHNVYNPLSEYVLGVSIGSALFGINGMSFGTATVAEKSSACIKDITEMVVIEKETDPKKLALACGESFVSEGNSSVLGKVSNYLSEILLSYKQKQ</sequence>
<keyword evidence="2" id="KW-1185">Reference proteome</keyword>
<reference evidence="1 2" key="1">
    <citation type="journal article" date="2015" name="Appl. Environ. Microbiol.">
        <title>The Enterobacterium Trabulsiella odontotermitis Presents Novel Adaptations Related to Its Association with Fungus-Growing Termites.</title>
        <authorList>
            <person name="Sapountzis P."/>
            <person name="Gruntjes T."/>
            <person name="Otani S."/>
            <person name="Estevez J."/>
            <person name="da Costa R.R."/>
            <person name="Plunkett G.3rd."/>
            <person name="Perna N.T."/>
            <person name="Poulsen M."/>
        </authorList>
    </citation>
    <scope>NUCLEOTIDE SEQUENCE [LARGE SCALE GENOMIC DNA]</scope>
    <source>
        <strain evidence="1 2">12</strain>
    </source>
</reference>
<proteinExistence type="predicted"/>
<evidence type="ECO:0000313" key="1">
    <source>
        <dbReference type="EMBL" id="KNC89749.1"/>
    </source>
</evidence>
<dbReference type="EMBL" id="JNGI01000158">
    <property type="protein sequence ID" value="KNC89749.1"/>
    <property type="molecule type" value="Genomic_DNA"/>
</dbReference>
<dbReference type="Proteomes" id="UP000037393">
    <property type="component" value="Unassembled WGS sequence"/>
</dbReference>
<gene>
    <name evidence="1" type="ORF">GM31_06390</name>
</gene>
<name>A0A0L0GLQ3_9ENTR</name>
<dbReference type="AlphaFoldDB" id="A0A0L0GLQ3"/>